<dbReference type="RefSeq" id="XP_020072728.1">
    <property type="nucleotide sequence ID" value="XM_020216090.1"/>
</dbReference>
<keyword evidence="2" id="KW-0808">Transferase</keyword>
<dbReference type="GeneID" id="30990486"/>
<sequence>MASLDAWTVAFSVALDSGYDDLLDKHSFSAAALLFTSFKDAILIEPSKLPTKRRLDISHNPLLKKYGTYFFDNYKLITKVQLQELVLFKDLILNDVDKIVFDMETVDLSLMNSTRFLRNSRLYSTSNNVIVLDSKFHTTGFSIAIQLVLSKLEIATENLRVDTTWPSLAWSGVIKAIPVHSIPETGSVHRVYLDSLDGMLSQSVLFITDGGANCDSNAKTTHGTSDVLSNKKYLKSRTEFHDVIVPKSQEQGKSDLDEAAEFITKETRHCGNTVICAYDVIGGEQDECYHLHQNSHFTTVTCTISPEKYGW</sequence>
<proteinExistence type="inferred from homology"/>
<dbReference type="EMBL" id="KV453925">
    <property type="protein sequence ID" value="ODV75689.1"/>
    <property type="molecule type" value="Genomic_DNA"/>
</dbReference>
<dbReference type="GO" id="GO:0016758">
    <property type="term" value="F:hexosyltransferase activity"/>
    <property type="evidence" value="ECO:0007669"/>
    <property type="project" value="UniProtKB-ARBA"/>
</dbReference>
<dbReference type="InterPro" id="IPR022751">
    <property type="entry name" value="Alpha_mannosyltransferase"/>
</dbReference>
<protein>
    <submittedName>
        <fullName evidence="3">Uncharacterized protein</fullName>
    </submittedName>
</protein>
<dbReference type="Pfam" id="PF11051">
    <property type="entry name" value="Mannosyl_trans3"/>
    <property type="match status" value="1"/>
</dbReference>
<name>A0A1E4S866_CYBJN</name>
<evidence type="ECO:0000256" key="2">
    <source>
        <dbReference type="ARBA" id="ARBA00022679"/>
    </source>
</evidence>
<organism evidence="3 4">
    <name type="scientific">Cyberlindnera jadinii (strain ATCC 18201 / CBS 1600 / BCRC 20928 / JCM 3617 / NBRC 0987 / NRRL Y-1542)</name>
    <name type="common">Torula yeast</name>
    <name type="synonym">Candida utilis</name>
    <dbReference type="NCBI Taxonomy" id="983966"/>
    <lineage>
        <taxon>Eukaryota</taxon>
        <taxon>Fungi</taxon>
        <taxon>Dikarya</taxon>
        <taxon>Ascomycota</taxon>
        <taxon>Saccharomycotina</taxon>
        <taxon>Saccharomycetes</taxon>
        <taxon>Phaffomycetales</taxon>
        <taxon>Phaffomycetaceae</taxon>
        <taxon>Cyberlindnera</taxon>
    </lineage>
</organism>
<dbReference type="AlphaFoldDB" id="A0A1E4S866"/>
<keyword evidence="4" id="KW-1185">Reference proteome</keyword>
<accession>A0A1E4S866</accession>
<dbReference type="Proteomes" id="UP000094389">
    <property type="component" value="Unassembled WGS sequence"/>
</dbReference>
<evidence type="ECO:0000313" key="3">
    <source>
        <dbReference type="EMBL" id="ODV75689.1"/>
    </source>
</evidence>
<gene>
    <name evidence="3" type="ORF">CYBJADRAFT_170162</name>
</gene>
<comment type="similarity">
    <text evidence="1">Belongs to the MNN1/MNT family.</text>
</comment>
<evidence type="ECO:0000256" key="1">
    <source>
        <dbReference type="ARBA" id="ARBA00009105"/>
    </source>
</evidence>
<evidence type="ECO:0000313" key="4">
    <source>
        <dbReference type="Proteomes" id="UP000094389"/>
    </source>
</evidence>
<reference evidence="3 4" key="1">
    <citation type="journal article" date="2016" name="Proc. Natl. Acad. Sci. U.S.A.">
        <title>Comparative genomics of biotechnologically important yeasts.</title>
        <authorList>
            <person name="Riley R."/>
            <person name="Haridas S."/>
            <person name="Wolfe K.H."/>
            <person name="Lopes M.R."/>
            <person name="Hittinger C.T."/>
            <person name="Goeker M."/>
            <person name="Salamov A.A."/>
            <person name="Wisecaver J.H."/>
            <person name="Long T.M."/>
            <person name="Calvey C.H."/>
            <person name="Aerts A.L."/>
            <person name="Barry K.W."/>
            <person name="Choi C."/>
            <person name="Clum A."/>
            <person name="Coughlan A.Y."/>
            <person name="Deshpande S."/>
            <person name="Douglass A.P."/>
            <person name="Hanson S.J."/>
            <person name="Klenk H.-P."/>
            <person name="LaButti K.M."/>
            <person name="Lapidus A."/>
            <person name="Lindquist E.A."/>
            <person name="Lipzen A.M."/>
            <person name="Meier-Kolthoff J.P."/>
            <person name="Ohm R.A."/>
            <person name="Otillar R.P."/>
            <person name="Pangilinan J.L."/>
            <person name="Peng Y."/>
            <person name="Rokas A."/>
            <person name="Rosa C.A."/>
            <person name="Scheuner C."/>
            <person name="Sibirny A.A."/>
            <person name="Slot J.C."/>
            <person name="Stielow J.B."/>
            <person name="Sun H."/>
            <person name="Kurtzman C.P."/>
            <person name="Blackwell M."/>
            <person name="Grigoriev I.V."/>
            <person name="Jeffries T.W."/>
        </authorList>
    </citation>
    <scope>NUCLEOTIDE SEQUENCE [LARGE SCALE GENOMIC DNA]</scope>
    <source>
        <strain evidence="4">ATCC 18201 / CBS 1600 / BCRC 20928 / JCM 3617 / NBRC 0987 / NRRL Y-1542</strain>
    </source>
</reference>